<evidence type="ECO:0000256" key="1">
    <source>
        <dbReference type="ARBA" id="ARBA00004196"/>
    </source>
</evidence>
<keyword evidence="7" id="KW-1185">Reference proteome</keyword>
<comment type="caution">
    <text evidence="6">The sequence shown here is derived from an EMBL/GenBank/DDBJ whole genome shotgun (WGS) entry which is preliminary data.</text>
</comment>
<dbReference type="Proteomes" id="UP000295765">
    <property type="component" value="Unassembled WGS sequence"/>
</dbReference>
<evidence type="ECO:0000313" key="6">
    <source>
        <dbReference type="EMBL" id="TCO81714.1"/>
    </source>
</evidence>
<dbReference type="SUPFAM" id="SSF53822">
    <property type="entry name" value="Periplasmic binding protein-like I"/>
    <property type="match status" value="1"/>
</dbReference>
<evidence type="ECO:0000256" key="3">
    <source>
        <dbReference type="ARBA" id="ARBA00022729"/>
    </source>
</evidence>
<evidence type="ECO:0000256" key="2">
    <source>
        <dbReference type="ARBA" id="ARBA00007639"/>
    </source>
</evidence>
<keyword evidence="3 4" id="KW-0732">Signal</keyword>
<dbReference type="GO" id="GO:0030246">
    <property type="term" value="F:carbohydrate binding"/>
    <property type="evidence" value="ECO:0007669"/>
    <property type="project" value="UniProtKB-ARBA"/>
</dbReference>
<reference evidence="6 7" key="1">
    <citation type="submission" date="2019-03" db="EMBL/GenBank/DDBJ databases">
        <title>Genomic Encyclopedia of Type Strains, Phase IV (KMG-IV): sequencing the most valuable type-strain genomes for metagenomic binning, comparative biology and taxonomic classification.</title>
        <authorList>
            <person name="Goeker M."/>
        </authorList>
    </citation>
    <scope>NUCLEOTIDE SEQUENCE [LARGE SCALE GENOMIC DNA]</scope>
    <source>
        <strain evidence="6 7">DSM 25287</strain>
    </source>
</reference>
<dbReference type="PANTHER" id="PTHR46847">
    <property type="entry name" value="D-ALLOSE-BINDING PERIPLASMIC PROTEIN-RELATED"/>
    <property type="match status" value="1"/>
</dbReference>
<comment type="similarity">
    <text evidence="2">Belongs to the bacterial solute-binding protein 2 family.</text>
</comment>
<organism evidence="6 7">
    <name type="scientific">Plasticicumulans lactativorans</name>
    <dbReference type="NCBI Taxonomy" id="1133106"/>
    <lineage>
        <taxon>Bacteria</taxon>
        <taxon>Pseudomonadati</taxon>
        <taxon>Pseudomonadota</taxon>
        <taxon>Gammaproteobacteria</taxon>
        <taxon>Candidatus Competibacteraceae</taxon>
        <taxon>Plasticicumulans</taxon>
    </lineage>
</organism>
<proteinExistence type="inferred from homology"/>
<dbReference type="GO" id="GO:0030313">
    <property type="term" value="C:cell envelope"/>
    <property type="evidence" value="ECO:0007669"/>
    <property type="project" value="UniProtKB-SubCell"/>
</dbReference>
<dbReference type="EMBL" id="SLWY01000007">
    <property type="protein sequence ID" value="TCO81714.1"/>
    <property type="molecule type" value="Genomic_DNA"/>
</dbReference>
<dbReference type="CDD" id="cd06301">
    <property type="entry name" value="PBP1_rhizopine_binding-like"/>
    <property type="match status" value="1"/>
</dbReference>
<sequence>MKRLIMVFTASVIMMSSAMAETTIGVSMAYFDDLFLTNVREAMMERAKELGVKIQFEDAQGDIVKQLNHIQNFTAQKVSAIIINPVDTASTPNLTKFATAAGIPLVYVNRKPQEETLPKGVHYVGSDENVSGKLEGEAVARLLNGKGKVVVMMGELGDAATRLRTEGVEKVVAQYPDMKIVEKQAAKFQRIDAINLMNNWLVSGVEMDAVVANNDEMAIGAIMALQQAGKDPKKLVIAGIDATQDALIEMQKGNLDITVFQDARGQGKGAVETAVKVAKGEKADAFVWIPFELVTKDNYKEFLKK</sequence>
<dbReference type="Pfam" id="PF13407">
    <property type="entry name" value="Peripla_BP_4"/>
    <property type="match status" value="1"/>
</dbReference>
<comment type="subcellular location">
    <subcellularLocation>
        <location evidence="1">Cell envelope</location>
    </subcellularLocation>
</comment>
<dbReference type="AlphaFoldDB" id="A0A4R2LQ82"/>
<dbReference type="OrthoDB" id="4827464at2"/>
<evidence type="ECO:0000313" key="7">
    <source>
        <dbReference type="Proteomes" id="UP000295765"/>
    </source>
</evidence>
<evidence type="ECO:0000259" key="5">
    <source>
        <dbReference type="Pfam" id="PF13407"/>
    </source>
</evidence>
<dbReference type="RefSeq" id="WP_132540852.1">
    <property type="nucleotide sequence ID" value="NZ_SLWY01000007.1"/>
</dbReference>
<dbReference type="PANTHER" id="PTHR46847:SF1">
    <property type="entry name" value="D-ALLOSE-BINDING PERIPLASMIC PROTEIN-RELATED"/>
    <property type="match status" value="1"/>
</dbReference>
<feature type="domain" description="Periplasmic binding protein" evidence="5">
    <location>
        <begin position="24"/>
        <end position="282"/>
    </location>
</feature>
<accession>A0A4R2LQ82</accession>
<feature type="signal peptide" evidence="4">
    <location>
        <begin position="1"/>
        <end position="20"/>
    </location>
</feature>
<evidence type="ECO:0000256" key="4">
    <source>
        <dbReference type="SAM" id="SignalP"/>
    </source>
</evidence>
<dbReference type="Gene3D" id="3.40.50.2300">
    <property type="match status" value="2"/>
</dbReference>
<gene>
    <name evidence="6" type="ORF">EV699_107107</name>
</gene>
<dbReference type="GO" id="GO:0055085">
    <property type="term" value="P:transmembrane transport"/>
    <property type="evidence" value="ECO:0007669"/>
    <property type="project" value="UniProtKB-ARBA"/>
</dbReference>
<name>A0A4R2LQ82_9GAMM</name>
<protein>
    <submittedName>
        <fullName evidence="6">Monosaccharide ABC transporter substrate-binding protein (CUT2 family)</fullName>
    </submittedName>
</protein>
<dbReference type="InterPro" id="IPR028082">
    <property type="entry name" value="Peripla_BP_I"/>
</dbReference>
<dbReference type="InterPro" id="IPR025997">
    <property type="entry name" value="SBP_2_dom"/>
</dbReference>
<feature type="chain" id="PRO_5020317698" evidence="4">
    <location>
        <begin position="21"/>
        <end position="305"/>
    </location>
</feature>